<dbReference type="FunFam" id="2.170.130.10:FF:000003">
    <property type="entry name" value="SusC/RagA family TonB-linked outer membrane protein"/>
    <property type="match status" value="1"/>
</dbReference>
<dbReference type="InterPro" id="IPR011662">
    <property type="entry name" value="Secretin/TonB_short_N"/>
</dbReference>
<dbReference type="InterPro" id="IPR023997">
    <property type="entry name" value="TonB-dep_OMP_SusC/RagA_CS"/>
</dbReference>
<keyword evidence="4 8" id="KW-0812">Transmembrane</keyword>
<dbReference type="Pfam" id="PF13715">
    <property type="entry name" value="CarbopepD_reg_2"/>
    <property type="match status" value="1"/>
</dbReference>
<dbReference type="RefSeq" id="WP_007574625.1">
    <property type="nucleotide sequence ID" value="NZ_BPTS01000002.1"/>
</dbReference>
<keyword evidence="2 8" id="KW-0813">Transport</keyword>
<dbReference type="Gene3D" id="2.40.170.20">
    <property type="entry name" value="TonB-dependent receptor, beta-barrel domain"/>
    <property type="match status" value="1"/>
</dbReference>
<keyword evidence="12" id="KW-1185">Reference proteome</keyword>
<dbReference type="OrthoDB" id="9768177at2"/>
<dbReference type="PROSITE" id="PS52016">
    <property type="entry name" value="TONB_DEPENDENT_REC_3"/>
    <property type="match status" value="1"/>
</dbReference>
<proteinExistence type="inferred from homology"/>
<evidence type="ECO:0000256" key="4">
    <source>
        <dbReference type="ARBA" id="ARBA00022692"/>
    </source>
</evidence>
<protein>
    <submittedName>
        <fullName evidence="11">TonB-dependent receptor</fullName>
    </submittedName>
</protein>
<organism evidence="11 12">
    <name type="scientific">Hallella multisaccharivorax DSM 17128</name>
    <dbReference type="NCBI Taxonomy" id="688246"/>
    <lineage>
        <taxon>Bacteria</taxon>
        <taxon>Pseudomonadati</taxon>
        <taxon>Bacteroidota</taxon>
        <taxon>Bacteroidia</taxon>
        <taxon>Bacteroidales</taxon>
        <taxon>Prevotellaceae</taxon>
        <taxon>Hallella</taxon>
    </lineage>
</organism>
<dbReference type="InterPro" id="IPR036942">
    <property type="entry name" value="Beta-barrel_TonB_sf"/>
</dbReference>
<sequence length="1108" mass="124291">MNLFLSKAVFVSSFLLSIAVSVRAQRITLSLRNVSVTTAMSQLQKNSGYSFVYNSKDIKGSRLVSVTANNKPISEVVAQILEGQGVDYVIRSKSIIISPKSAKEQQQGQKKDKATRRTLKGNVTDDNGEPIVGATVMVKGSESGTITDINGNYILDDVPSNGVVRVTYVGFRTREVAIHGNDRLDITLTDEVNELNEVVAVGYGTQRKVTLTGSTTSTSGKALEANSSVNLSQGLAGRLSGVIINNRSGEPGRDDAVMYIRGRSTLGDNSPLIIIDGIAGRGDEFSRLSGDEIESVTVLKDASAAIYGSRSANGVILVTTKRGMKSAKPTIQFSYDMGMQQPTRLPKMADAVTFAKAVNADQAIEGDPQSYTDEMIQKYADGSDPIMYPNTDWYDEVIKPVSLQHKYGVTARGGTDHFKYFTSIEGQYQDGIYRKSATNYIQYNLRSNIDFNVTDWLQIGFDISAREQNKNYSAFPSDDYGIFYVTYRAKPTGAAYFPDGRLRGGLNPVVMVQDLTGYDRTKIHSLNTTLNGKIDLDKWISGLSLEGHMAYDKNNSFEKSWKTPWQYWSYDEVSQSFTEMTNSYWSSPALDEYYRGWHRLTLNAQANYDHIFSKAHHIAVMLGAEQSKYRIDRFSAGRSRFGSDALDEIFAGSANHEYWKNTGSATETARRSFFGRFNYDFLSRYMVSFICRWDGSENFAKGHRWGFFPGVSAGWRLSEEPFIKNACGNWLTNLKLRASYGEQGNDNIAAFQYLTTYSYTSSDSYKSQFGGADANIIIPGIVGNPNVTWEVAKTWNIGIDGDLWNSKLSWELEFFHTSRSNILVTRNASVPTYTGLTNLPDENIGKVNNGGLELQLSHRNRVNGDFLYSITGNFLYAKNKIKFMDETPYDEKHQYLQQTGHPMGSGLYYHVIGIYRTEDDLQKYPSYSGATLGQFIYEDIDGNGKIDTYDRTRCDLTTVPQIVFGLTFNAQWKNLDFMMLLQGQARAKFYYAPLIDYNFSNVDEDAAKKAWTLDNPDAQWPRLGTRYGDADFWHKNASFLRLKNIEIGYTLPKNWLGSVGITNCRIYVGGYNLFTIDKLKYVDPETNDTDVQTYPQMRIFNAGVKVTF</sequence>
<dbReference type="AlphaFoldDB" id="F8N6D0"/>
<dbReference type="GO" id="GO:0015344">
    <property type="term" value="F:siderophore uptake transmembrane transporter activity"/>
    <property type="evidence" value="ECO:0007669"/>
    <property type="project" value="TreeGrafter"/>
</dbReference>
<evidence type="ECO:0000259" key="10">
    <source>
        <dbReference type="SMART" id="SM00965"/>
    </source>
</evidence>
<keyword evidence="11" id="KW-0675">Receptor</keyword>
<dbReference type="PANTHER" id="PTHR30069:SF29">
    <property type="entry name" value="HEMOGLOBIN AND HEMOGLOBIN-HAPTOGLOBIN-BINDING PROTEIN 1-RELATED"/>
    <property type="match status" value="1"/>
</dbReference>
<keyword evidence="7 8" id="KW-0998">Cell outer membrane</keyword>
<evidence type="ECO:0000256" key="1">
    <source>
        <dbReference type="ARBA" id="ARBA00004571"/>
    </source>
</evidence>
<comment type="subcellular location">
    <subcellularLocation>
        <location evidence="1 8">Cell outer membrane</location>
        <topology evidence="1 8">Multi-pass membrane protein</topology>
    </subcellularLocation>
</comment>
<evidence type="ECO:0000256" key="5">
    <source>
        <dbReference type="ARBA" id="ARBA00022729"/>
    </source>
</evidence>
<accession>F8N6D0</accession>
<name>F8N6D0_9BACT</name>
<feature type="region of interest" description="Disordered" evidence="9">
    <location>
        <begin position="100"/>
        <end position="126"/>
    </location>
</feature>
<evidence type="ECO:0000313" key="11">
    <source>
        <dbReference type="EMBL" id="EGN57235.1"/>
    </source>
</evidence>
<dbReference type="NCBIfam" id="TIGR04056">
    <property type="entry name" value="OMP_RagA_SusC"/>
    <property type="match status" value="1"/>
</dbReference>
<dbReference type="Pfam" id="PF07715">
    <property type="entry name" value="Plug"/>
    <property type="match status" value="1"/>
</dbReference>
<dbReference type="NCBIfam" id="TIGR04057">
    <property type="entry name" value="SusC_RagA_signa"/>
    <property type="match status" value="1"/>
</dbReference>
<feature type="domain" description="Secretin/TonB short N-terminal" evidence="10">
    <location>
        <begin position="49"/>
        <end position="100"/>
    </location>
</feature>
<dbReference type="SMART" id="SM00965">
    <property type="entry name" value="STN"/>
    <property type="match status" value="1"/>
</dbReference>
<evidence type="ECO:0000256" key="3">
    <source>
        <dbReference type="ARBA" id="ARBA00022452"/>
    </source>
</evidence>
<gene>
    <name evidence="11" type="ORF">Premu_1831</name>
</gene>
<dbReference type="InterPro" id="IPR012910">
    <property type="entry name" value="Plug_dom"/>
</dbReference>
<comment type="similarity">
    <text evidence="8">Belongs to the TonB-dependent receptor family.</text>
</comment>
<dbReference type="SUPFAM" id="SSF56935">
    <property type="entry name" value="Porins"/>
    <property type="match status" value="1"/>
</dbReference>
<dbReference type="PANTHER" id="PTHR30069">
    <property type="entry name" value="TONB-DEPENDENT OUTER MEMBRANE RECEPTOR"/>
    <property type="match status" value="1"/>
</dbReference>
<dbReference type="Pfam" id="PF07660">
    <property type="entry name" value="STN"/>
    <property type="match status" value="1"/>
</dbReference>
<dbReference type="Proteomes" id="UP000002772">
    <property type="component" value="Unassembled WGS sequence"/>
</dbReference>
<dbReference type="GO" id="GO:0044718">
    <property type="term" value="P:siderophore transmembrane transport"/>
    <property type="evidence" value="ECO:0007669"/>
    <property type="project" value="TreeGrafter"/>
</dbReference>
<dbReference type="STRING" id="688246.Premu_1831"/>
<evidence type="ECO:0000256" key="8">
    <source>
        <dbReference type="PROSITE-ProRule" id="PRU01360"/>
    </source>
</evidence>
<dbReference type="HOGENOM" id="CLU_004317_1_1_10"/>
<dbReference type="eggNOG" id="COG1629">
    <property type="taxonomic scope" value="Bacteria"/>
</dbReference>
<dbReference type="GO" id="GO:0009279">
    <property type="term" value="C:cell outer membrane"/>
    <property type="evidence" value="ECO:0007669"/>
    <property type="project" value="UniProtKB-SubCell"/>
</dbReference>
<dbReference type="Gene3D" id="2.60.40.1120">
    <property type="entry name" value="Carboxypeptidase-like, regulatory domain"/>
    <property type="match status" value="1"/>
</dbReference>
<evidence type="ECO:0000256" key="7">
    <source>
        <dbReference type="ARBA" id="ARBA00023237"/>
    </source>
</evidence>
<dbReference type="Gene3D" id="2.170.130.10">
    <property type="entry name" value="TonB-dependent receptor, plug domain"/>
    <property type="match status" value="1"/>
</dbReference>
<dbReference type="SUPFAM" id="SSF49464">
    <property type="entry name" value="Carboxypeptidase regulatory domain-like"/>
    <property type="match status" value="1"/>
</dbReference>
<evidence type="ECO:0000313" key="12">
    <source>
        <dbReference type="Proteomes" id="UP000002772"/>
    </source>
</evidence>
<evidence type="ECO:0000256" key="9">
    <source>
        <dbReference type="SAM" id="MobiDB-lite"/>
    </source>
</evidence>
<dbReference type="EMBL" id="GL945017">
    <property type="protein sequence ID" value="EGN57235.1"/>
    <property type="molecule type" value="Genomic_DNA"/>
</dbReference>
<keyword evidence="5" id="KW-0732">Signal</keyword>
<dbReference type="InterPro" id="IPR023996">
    <property type="entry name" value="TonB-dep_OMP_SusC/RagA"/>
</dbReference>
<dbReference type="InterPro" id="IPR008969">
    <property type="entry name" value="CarboxyPept-like_regulatory"/>
</dbReference>
<evidence type="ECO:0000256" key="2">
    <source>
        <dbReference type="ARBA" id="ARBA00022448"/>
    </source>
</evidence>
<keyword evidence="6 8" id="KW-0472">Membrane</keyword>
<dbReference type="InterPro" id="IPR037066">
    <property type="entry name" value="Plug_dom_sf"/>
</dbReference>
<keyword evidence="3 8" id="KW-1134">Transmembrane beta strand</keyword>
<evidence type="ECO:0000256" key="6">
    <source>
        <dbReference type="ARBA" id="ARBA00023136"/>
    </source>
</evidence>
<reference evidence="12" key="1">
    <citation type="journal article" date="2011" name="Stand. Genomic Sci.">
        <title>Non-contiguous finished genome sequence of the opportunistic oral pathogen Prevotella multisaccharivorax type strain (PPPA20).</title>
        <authorList>
            <person name="Pati A."/>
            <person name="Gronow S."/>
            <person name="Lu M."/>
            <person name="Lapidus A."/>
            <person name="Nolan M."/>
            <person name="Lucas S."/>
            <person name="Hammon N."/>
            <person name="Deshpande S."/>
            <person name="Cheng J.F."/>
            <person name="Tapia R."/>
            <person name="Han C."/>
            <person name="Goodwin L."/>
            <person name="Pitluck S."/>
            <person name="Liolios K."/>
            <person name="Pagani I."/>
            <person name="Mavromatis K."/>
            <person name="Mikhailova N."/>
            <person name="Huntemann M."/>
            <person name="Chen A."/>
            <person name="Palaniappan K."/>
            <person name="Land M."/>
            <person name="Hauser L."/>
            <person name="Detter J.C."/>
            <person name="Brambilla E.M."/>
            <person name="Rohde M."/>
            <person name="Goker M."/>
            <person name="Woyke T."/>
            <person name="Bristow J."/>
            <person name="Eisen J.A."/>
            <person name="Markowitz V."/>
            <person name="Hugenholtz P."/>
            <person name="Kyrpides N.C."/>
            <person name="Klenk H.P."/>
            <person name="Ivanova N."/>
        </authorList>
    </citation>
    <scope>NUCLEOTIDE SEQUENCE [LARGE SCALE GENOMIC DNA]</scope>
    <source>
        <strain evidence="12">DSM 17128</strain>
    </source>
</reference>
<dbReference type="InterPro" id="IPR039426">
    <property type="entry name" value="TonB-dep_rcpt-like"/>
</dbReference>